<dbReference type="Pfam" id="PF10123">
    <property type="entry name" value="Mu-like_Pro"/>
    <property type="match status" value="2"/>
</dbReference>
<proteinExistence type="predicted"/>
<dbReference type="PIRSF" id="PIRSF016624">
    <property type="entry name" value="Mu_prophg_I"/>
    <property type="match status" value="1"/>
</dbReference>
<dbReference type="InterPro" id="IPR012106">
    <property type="entry name" value="Phage_Mu_Gp1"/>
</dbReference>
<accession>A0AAI9DJZ6</accession>
<name>A0AAI9DJZ6_PLUGE</name>
<protein>
    <submittedName>
        <fullName evidence="1">Peptidase</fullName>
    </submittedName>
</protein>
<reference evidence="1" key="1">
    <citation type="submission" date="2024-02" db="EMBL/GenBank/DDBJ databases">
        <authorList>
            <consortium name="Clinical and Environmental Microbiology Branch: Whole genome sequencing antimicrobial resistance pathogens in the healthcare setting"/>
        </authorList>
    </citation>
    <scope>NUCLEOTIDE SEQUENCE</scope>
    <source>
        <strain evidence="1">2021DK-00143</strain>
    </source>
</reference>
<sequence>METGKSGFIINFEDTVRQLLLTTDSTMPKPASQLEFLALCFELPDLSDTNTPLPEWLPMIPAGTFTGRDGRTWINDNPAAVIAASFSHPKLPIDIEHATELLGPKGEEAPAYAWIDSMRINADGSIDAHVEWTPDGEARVRGKKYLYYSPAFRYLATGQVTLLSSVGLTNKPNLFLPALNSESTMTVPLQIATALGLAAAASVDDAVAAIQTIKSSEKVALNRAEHPDLTKFIPVETHQLALNRAETAEGRLKALDEQAAKDLVEGAITGGKVAPANREMYLALCRSEEGRKQFSDYMKTAPVLVNSDPTKPKEVETQGELTPTELAMCRSMGLTQEEYLAAKPKQEQ</sequence>
<comment type="caution">
    <text evidence="1">The sequence shown here is derived from an EMBL/GenBank/DDBJ whole genome shotgun (WGS) entry which is preliminary data.</text>
</comment>
<dbReference type="AlphaFoldDB" id="A0AAI9DJZ6"/>
<organism evidence="1">
    <name type="scientific">Pluralibacter gergoviae</name>
    <name type="common">Enterobacter gergoviae</name>
    <dbReference type="NCBI Taxonomy" id="61647"/>
    <lineage>
        <taxon>Bacteria</taxon>
        <taxon>Pseudomonadati</taxon>
        <taxon>Pseudomonadota</taxon>
        <taxon>Gammaproteobacteria</taxon>
        <taxon>Enterobacterales</taxon>
        <taxon>Enterobacteriaceae</taxon>
        <taxon>Pluralibacter</taxon>
    </lineage>
</organism>
<dbReference type="EMBL" id="ABLOKC030000007">
    <property type="protein sequence ID" value="EML1471083.1"/>
    <property type="molecule type" value="Genomic_DNA"/>
</dbReference>
<evidence type="ECO:0000313" key="1">
    <source>
        <dbReference type="EMBL" id="EML1471083.1"/>
    </source>
</evidence>
<gene>
    <name evidence="1" type="ORF">QEG54_001793</name>
</gene>